<dbReference type="Pfam" id="PF00126">
    <property type="entry name" value="HTH_1"/>
    <property type="match status" value="1"/>
</dbReference>
<accession>A0ABY9XCE2</accession>
<evidence type="ECO:0000313" key="8">
    <source>
        <dbReference type="Proteomes" id="UP001611383"/>
    </source>
</evidence>
<dbReference type="PRINTS" id="PR00039">
    <property type="entry name" value="HTHLYSR"/>
</dbReference>
<comment type="similarity">
    <text evidence="1">Belongs to the LysR transcriptional regulatory family.</text>
</comment>
<evidence type="ECO:0000256" key="1">
    <source>
        <dbReference type="ARBA" id="ARBA00009437"/>
    </source>
</evidence>
<dbReference type="Gene3D" id="1.10.10.10">
    <property type="entry name" value="Winged helix-like DNA-binding domain superfamily/Winged helix DNA-binding domain"/>
    <property type="match status" value="1"/>
</dbReference>
<dbReference type="InterPro" id="IPR050389">
    <property type="entry name" value="LysR-type_TF"/>
</dbReference>
<feature type="region of interest" description="Disordered" evidence="5">
    <location>
        <begin position="301"/>
        <end position="325"/>
    </location>
</feature>
<keyword evidence="4" id="KW-0804">Transcription</keyword>
<feature type="domain" description="HTH lysR-type" evidence="6">
    <location>
        <begin position="6"/>
        <end position="63"/>
    </location>
</feature>
<sequence>MDLHGIDLNLLVAFDALMAERSVTRAGTRIGRTQPAMSAALARLRALLRDELFVRGPSGLQPTPRALELAEPLSRALAQIQRTLEFTQVFEPASSTGTFTIALQEHPAFVLLPRLVLALRTVAPHITLHVRGFTARDEAIGMLDAGEADVAVGVPPASTDRILTRPLFEERFVCVLRKEHPAVREPLDLDGFLALSHLLVSPENDRFGHVDAELAKRGLKRRLGLTLPQMYAAPKLVASSDMIATLMEGVIEASGMAHALRVLPPPVELAPAVFVLSWHRRNDAHPAQRWFRDCIAAQVPERESKNSSDVTRHNTQREGEKRKRR</sequence>
<keyword evidence="3" id="KW-0238">DNA-binding</keyword>
<dbReference type="Pfam" id="PF03466">
    <property type="entry name" value="LysR_substrate"/>
    <property type="match status" value="1"/>
</dbReference>
<dbReference type="PROSITE" id="PS50931">
    <property type="entry name" value="HTH_LYSR"/>
    <property type="match status" value="1"/>
</dbReference>
<dbReference type="InterPro" id="IPR005119">
    <property type="entry name" value="LysR_subst-bd"/>
</dbReference>
<dbReference type="InterPro" id="IPR036388">
    <property type="entry name" value="WH-like_DNA-bd_sf"/>
</dbReference>
<evidence type="ECO:0000259" key="6">
    <source>
        <dbReference type="PROSITE" id="PS50931"/>
    </source>
</evidence>
<dbReference type="CDD" id="cd08417">
    <property type="entry name" value="PBP2_Nitroaromatics_like"/>
    <property type="match status" value="1"/>
</dbReference>
<dbReference type="InterPro" id="IPR037402">
    <property type="entry name" value="YidZ_PBP2"/>
</dbReference>
<protein>
    <submittedName>
        <fullName evidence="7">LysR family transcriptional regulator</fullName>
    </submittedName>
</protein>
<dbReference type="SUPFAM" id="SSF46785">
    <property type="entry name" value="Winged helix' DNA-binding domain"/>
    <property type="match status" value="1"/>
</dbReference>
<dbReference type="SUPFAM" id="SSF53850">
    <property type="entry name" value="Periplasmic binding protein-like II"/>
    <property type="match status" value="1"/>
</dbReference>
<dbReference type="Gene3D" id="3.40.190.10">
    <property type="entry name" value="Periplasmic binding protein-like II"/>
    <property type="match status" value="2"/>
</dbReference>
<evidence type="ECO:0000256" key="5">
    <source>
        <dbReference type="SAM" id="MobiDB-lite"/>
    </source>
</evidence>
<keyword evidence="2" id="KW-0805">Transcription regulation</keyword>
<keyword evidence="8" id="KW-1185">Reference proteome</keyword>
<evidence type="ECO:0000256" key="3">
    <source>
        <dbReference type="ARBA" id="ARBA00023125"/>
    </source>
</evidence>
<evidence type="ECO:0000256" key="2">
    <source>
        <dbReference type="ARBA" id="ARBA00023015"/>
    </source>
</evidence>
<organism evidence="7 8">
    <name type="scientific">Archangium minus</name>
    <dbReference type="NCBI Taxonomy" id="83450"/>
    <lineage>
        <taxon>Bacteria</taxon>
        <taxon>Pseudomonadati</taxon>
        <taxon>Myxococcota</taxon>
        <taxon>Myxococcia</taxon>
        <taxon>Myxococcales</taxon>
        <taxon>Cystobacterineae</taxon>
        <taxon>Archangiaceae</taxon>
        <taxon>Archangium</taxon>
    </lineage>
</organism>
<evidence type="ECO:0000313" key="7">
    <source>
        <dbReference type="EMBL" id="WNG53098.1"/>
    </source>
</evidence>
<proteinExistence type="inferred from homology"/>
<evidence type="ECO:0000256" key="4">
    <source>
        <dbReference type="ARBA" id="ARBA00023163"/>
    </source>
</evidence>
<dbReference type="PANTHER" id="PTHR30118:SF15">
    <property type="entry name" value="TRANSCRIPTIONAL REGULATORY PROTEIN"/>
    <property type="match status" value="1"/>
</dbReference>
<dbReference type="InterPro" id="IPR000847">
    <property type="entry name" value="LysR_HTH_N"/>
</dbReference>
<name>A0ABY9XCE2_9BACT</name>
<dbReference type="Proteomes" id="UP001611383">
    <property type="component" value="Chromosome"/>
</dbReference>
<dbReference type="EMBL" id="CP043494">
    <property type="protein sequence ID" value="WNG53098.1"/>
    <property type="molecule type" value="Genomic_DNA"/>
</dbReference>
<reference evidence="7 8" key="1">
    <citation type="submission" date="2019-08" db="EMBL/GenBank/DDBJ databases">
        <title>Archangium and Cystobacter genomes.</title>
        <authorList>
            <person name="Chen I.-C.K."/>
            <person name="Wielgoss S."/>
        </authorList>
    </citation>
    <scope>NUCLEOTIDE SEQUENCE [LARGE SCALE GENOMIC DNA]</scope>
    <source>
        <strain evidence="7 8">Cbm 6</strain>
    </source>
</reference>
<dbReference type="PANTHER" id="PTHR30118">
    <property type="entry name" value="HTH-TYPE TRANSCRIPTIONAL REGULATOR LEUO-RELATED"/>
    <property type="match status" value="1"/>
</dbReference>
<gene>
    <name evidence="7" type="ORF">F0U60_53890</name>
</gene>
<dbReference type="InterPro" id="IPR036390">
    <property type="entry name" value="WH_DNA-bd_sf"/>
</dbReference>